<feature type="transmembrane region" description="Helical" evidence="1">
    <location>
        <begin position="109"/>
        <end position="130"/>
    </location>
</feature>
<dbReference type="EMBL" id="GL883077">
    <property type="protein sequence ID" value="EGF92857.1"/>
    <property type="molecule type" value="Genomic_DNA"/>
</dbReference>
<proteinExistence type="predicted"/>
<accession>F4QHX0</accession>
<evidence type="ECO:0000256" key="1">
    <source>
        <dbReference type="SAM" id="Phobius"/>
    </source>
</evidence>
<keyword evidence="3" id="KW-1185">Reference proteome</keyword>
<name>F4QHX0_9CAUL</name>
<organism evidence="2 3">
    <name type="scientific">Asticcacaulis biprosthecium C19</name>
    <dbReference type="NCBI Taxonomy" id="715226"/>
    <lineage>
        <taxon>Bacteria</taxon>
        <taxon>Pseudomonadati</taxon>
        <taxon>Pseudomonadota</taxon>
        <taxon>Alphaproteobacteria</taxon>
        <taxon>Caulobacterales</taxon>
        <taxon>Caulobacteraceae</taxon>
        <taxon>Asticcacaulis</taxon>
    </lineage>
</organism>
<dbReference type="HOGENOM" id="CLU_1076240_0_0_5"/>
<protein>
    <submittedName>
        <fullName evidence="2">Uncharacterized protein</fullName>
    </submittedName>
</protein>
<evidence type="ECO:0000313" key="2">
    <source>
        <dbReference type="EMBL" id="EGF92857.1"/>
    </source>
</evidence>
<dbReference type="OrthoDB" id="7188590at2"/>
<dbReference type="AlphaFoldDB" id="F4QHX0"/>
<sequence length="245" mass="27150">MNDLNIPERAAFKPFTRVIGAPPGWPWDQARAARLEARHTSPVSGDDINIVVRRLKPWMLGEPGKFVAIYLRGVDQRQGLKFDIEVQGQRIAVELPSRQQKTQQSLHRAWILGLGAVTAVSFALMGTMTMQRRVAEAERLTVLETQVKRRAREAEGVARAKADAAALAALDLENRTISQALADLNTLSLKRDPAVRLEAYLWNKGYWAVEARGEAPPVADAGLQRAPKPVRKGVWLWVAGPGDRP</sequence>
<keyword evidence="1" id="KW-1133">Transmembrane helix</keyword>
<gene>
    <name evidence="2" type="ORF">ABI_12950</name>
</gene>
<dbReference type="Proteomes" id="UP000006512">
    <property type="component" value="Unassembled WGS sequence"/>
</dbReference>
<dbReference type="RefSeq" id="WP_006272039.1">
    <property type="nucleotide sequence ID" value="NZ_GL883077.1"/>
</dbReference>
<keyword evidence="1" id="KW-0472">Membrane</keyword>
<keyword evidence="1" id="KW-0812">Transmembrane</keyword>
<evidence type="ECO:0000313" key="3">
    <source>
        <dbReference type="Proteomes" id="UP000006512"/>
    </source>
</evidence>
<dbReference type="STRING" id="715226.ABI_12950"/>
<reference evidence="3" key="1">
    <citation type="submission" date="2011-03" db="EMBL/GenBank/DDBJ databases">
        <title>Draft genome sequence of Brevundimonas diminuta.</title>
        <authorList>
            <person name="Brown P.J.B."/>
            <person name="Buechlein A."/>
            <person name="Hemmerich C."/>
            <person name="Brun Y.V."/>
        </authorList>
    </citation>
    <scope>NUCLEOTIDE SEQUENCE [LARGE SCALE GENOMIC DNA]</scope>
    <source>
        <strain evidence="3">C19</strain>
    </source>
</reference>